<dbReference type="Proteomes" id="UP000250321">
    <property type="component" value="Unassembled WGS sequence"/>
</dbReference>
<name>A0A314XJD8_PRUYE</name>
<accession>A0A314XJD8</accession>
<dbReference type="OrthoDB" id="434647at2759"/>
<feature type="region of interest" description="Disordered" evidence="1">
    <location>
        <begin position="1"/>
        <end position="28"/>
    </location>
</feature>
<dbReference type="AlphaFoldDB" id="A0A314XJD8"/>
<proteinExistence type="predicted"/>
<reference evidence="2 3" key="1">
    <citation type="submission" date="2018-02" db="EMBL/GenBank/DDBJ databases">
        <title>Draft genome of wild Prunus yedoensis var. nudiflora.</title>
        <authorList>
            <person name="Baek S."/>
            <person name="Kim J.-H."/>
            <person name="Choi K."/>
            <person name="Kim G.-B."/>
            <person name="Cho A."/>
            <person name="Jang H."/>
            <person name="Shin C.-H."/>
            <person name="Yu H.-J."/>
            <person name="Mun J.-H."/>
        </authorList>
    </citation>
    <scope>NUCLEOTIDE SEQUENCE [LARGE SCALE GENOMIC DNA]</scope>
    <source>
        <strain evidence="3">cv. Jeju island</strain>
        <tissue evidence="2">Leaf</tissue>
    </source>
</reference>
<comment type="caution">
    <text evidence="2">The sequence shown here is derived from an EMBL/GenBank/DDBJ whole genome shotgun (WGS) entry which is preliminary data.</text>
</comment>
<feature type="compositionally biased region" description="Basic and acidic residues" evidence="1">
    <location>
        <begin position="14"/>
        <end position="23"/>
    </location>
</feature>
<evidence type="ECO:0000313" key="2">
    <source>
        <dbReference type="EMBL" id="PQP92058.1"/>
    </source>
</evidence>
<keyword evidence="3" id="KW-1185">Reference proteome</keyword>
<organism evidence="2 3">
    <name type="scientific">Prunus yedoensis var. nudiflora</name>
    <dbReference type="NCBI Taxonomy" id="2094558"/>
    <lineage>
        <taxon>Eukaryota</taxon>
        <taxon>Viridiplantae</taxon>
        <taxon>Streptophyta</taxon>
        <taxon>Embryophyta</taxon>
        <taxon>Tracheophyta</taxon>
        <taxon>Spermatophyta</taxon>
        <taxon>Magnoliopsida</taxon>
        <taxon>eudicotyledons</taxon>
        <taxon>Gunneridae</taxon>
        <taxon>Pentapetalae</taxon>
        <taxon>rosids</taxon>
        <taxon>fabids</taxon>
        <taxon>Rosales</taxon>
        <taxon>Rosaceae</taxon>
        <taxon>Amygdaloideae</taxon>
        <taxon>Amygdaleae</taxon>
        <taxon>Prunus</taxon>
    </lineage>
</organism>
<gene>
    <name evidence="2" type="ORF">Pyn_32320</name>
</gene>
<dbReference type="EMBL" id="PJQY01002622">
    <property type="protein sequence ID" value="PQP92058.1"/>
    <property type="molecule type" value="Genomic_DNA"/>
</dbReference>
<evidence type="ECO:0000313" key="3">
    <source>
        <dbReference type="Proteomes" id="UP000250321"/>
    </source>
</evidence>
<sequence>MADLLVGQPPYRSSGERGGEPFKGHQGNFGYNHLRPGGAGPSFIGRHMVMVVVALSISHNMVSLQHLRIQNLQLLQQHFHLRNQNQRQHLKQKFQTKQKFGTTKVPRLLGVKFVRPHAIVWKFLRITRMESDIRRT</sequence>
<evidence type="ECO:0000256" key="1">
    <source>
        <dbReference type="SAM" id="MobiDB-lite"/>
    </source>
</evidence>
<protein>
    <submittedName>
        <fullName evidence="2">TPR-containing protein</fullName>
    </submittedName>
</protein>